<feature type="transmembrane region" description="Helical" evidence="6">
    <location>
        <begin position="228"/>
        <end position="247"/>
    </location>
</feature>
<comment type="similarity">
    <text evidence="2">Belongs to the EamA transporter family.</text>
</comment>
<reference evidence="8 9" key="1">
    <citation type="submission" date="2016-02" db="EMBL/GenBank/DDBJ databases">
        <authorList>
            <person name="Wen L."/>
            <person name="He K."/>
            <person name="Yang H."/>
        </authorList>
    </citation>
    <scope>NUCLEOTIDE SEQUENCE [LARGE SCALE GENOMIC DNA]</scope>
    <source>
        <strain evidence="8 9">CV58</strain>
    </source>
</reference>
<keyword evidence="3 6" id="KW-0812">Transmembrane</keyword>
<gene>
    <name evidence="8" type="ORF">AXE65_00490</name>
</gene>
<feature type="transmembrane region" description="Helical" evidence="6">
    <location>
        <begin position="75"/>
        <end position="97"/>
    </location>
</feature>
<feature type="transmembrane region" description="Helical" evidence="6">
    <location>
        <begin position="131"/>
        <end position="148"/>
    </location>
</feature>
<name>A0A139SUB4_9GAMM</name>
<dbReference type="InterPro" id="IPR050638">
    <property type="entry name" value="AA-Vitamin_Transporters"/>
</dbReference>
<feature type="domain" description="EamA" evidence="7">
    <location>
        <begin position="15"/>
        <end position="147"/>
    </location>
</feature>
<proteinExistence type="inferred from homology"/>
<feature type="transmembrane region" description="Helical" evidence="6">
    <location>
        <begin position="160"/>
        <end position="178"/>
    </location>
</feature>
<dbReference type="RefSeq" id="WP_068390353.1">
    <property type="nucleotide sequence ID" value="NZ_LSZO01000157.1"/>
</dbReference>
<evidence type="ECO:0000256" key="6">
    <source>
        <dbReference type="SAM" id="Phobius"/>
    </source>
</evidence>
<evidence type="ECO:0000256" key="5">
    <source>
        <dbReference type="ARBA" id="ARBA00023136"/>
    </source>
</evidence>
<feature type="transmembrane region" description="Helical" evidence="6">
    <location>
        <begin position="12"/>
        <end position="30"/>
    </location>
</feature>
<dbReference type="AlphaFoldDB" id="A0A139SUB4"/>
<keyword evidence="5 6" id="KW-0472">Membrane</keyword>
<evidence type="ECO:0000259" key="7">
    <source>
        <dbReference type="Pfam" id="PF00892"/>
    </source>
</evidence>
<keyword evidence="4 6" id="KW-1133">Transmembrane helix</keyword>
<feature type="transmembrane region" description="Helical" evidence="6">
    <location>
        <begin position="42"/>
        <end position="63"/>
    </location>
</feature>
<comment type="caution">
    <text evidence="8">The sequence shown here is derived from an EMBL/GenBank/DDBJ whole genome shotgun (WGS) entry which is preliminary data.</text>
</comment>
<feature type="transmembrane region" description="Helical" evidence="6">
    <location>
        <begin position="198"/>
        <end position="216"/>
    </location>
</feature>
<dbReference type="Proteomes" id="UP000072660">
    <property type="component" value="Unassembled WGS sequence"/>
</dbReference>
<dbReference type="GO" id="GO:0016020">
    <property type="term" value="C:membrane"/>
    <property type="evidence" value="ECO:0007669"/>
    <property type="project" value="UniProtKB-SubCell"/>
</dbReference>
<dbReference type="Pfam" id="PF00892">
    <property type="entry name" value="EamA"/>
    <property type="match status" value="2"/>
</dbReference>
<dbReference type="PANTHER" id="PTHR32322">
    <property type="entry name" value="INNER MEMBRANE TRANSPORTER"/>
    <property type="match status" value="1"/>
</dbReference>
<dbReference type="OrthoDB" id="9809509at2"/>
<feature type="transmembrane region" description="Helical" evidence="6">
    <location>
        <begin position="103"/>
        <end position="124"/>
    </location>
</feature>
<evidence type="ECO:0000256" key="3">
    <source>
        <dbReference type="ARBA" id="ARBA00022692"/>
    </source>
</evidence>
<evidence type="ECO:0000256" key="2">
    <source>
        <dbReference type="ARBA" id="ARBA00007362"/>
    </source>
</evidence>
<sequence length="303" mass="32182">MSASTKYANKRLSVIAILAMIGSAACWGFATVMSRDLLSSFTAPLLLVIQLIASVLILLLLSMPHKPWVYISPSLGRASLTGILEPGLTYSIGLWGLSLTSAGSASIIGSTEPIFIVVLAWIIFKEKPSAKLFACILFAVTGLLLVSYDSATSNAGKSLAGDLLIVLSTLFAASYVVFSAKWANRFPAAVLASSQQFIGLICAISIYIAGTVLGIINQSIFDVKLETIIYASLSGIVQYALAFWLYLIGLKHLRPGAAGLWLTLIPIFGVVGAFVWLGEIPTVTMLAGMVLIVVAVYAGRKEE</sequence>
<feature type="transmembrane region" description="Helical" evidence="6">
    <location>
        <begin position="283"/>
        <end position="299"/>
    </location>
</feature>
<keyword evidence="9" id="KW-1185">Reference proteome</keyword>
<evidence type="ECO:0000313" key="9">
    <source>
        <dbReference type="Proteomes" id="UP000072660"/>
    </source>
</evidence>
<feature type="domain" description="EamA" evidence="7">
    <location>
        <begin position="160"/>
        <end position="297"/>
    </location>
</feature>
<dbReference type="InterPro" id="IPR037185">
    <property type="entry name" value="EmrE-like"/>
</dbReference>
<evidence type="ECO:0000256" key="1">
    <source>
        <dbReference type="ARBA" id="ARBA00004141"/>
    </source>
</evidence>
<protein>
    <recommendedName>
        <fullName evidence="7">EamA domain-containing protein</fullName>
    </recommendedName>
</protein>
<dbReference type="SUPFAM" id="SSF103481">
    <property type="entry name" value="Multidrug resistance efflux transporter EmrE"/>
    <property type="match status" value="2"/>
</dbReference>
<dbReference type="InterPro" id="IPR000620">
    <property type="entry name" value="EamA_dom"/>
</dbReference>
<evidence type="ECO:0000313" key="8">
    <source>
        <dbReference type="EMBL" id="KXU38031.1"/>
    </source>
</evidence>
<dbReference type="EMBL" id="LSZO01000157">
    <property type="protein sequence ID" value="KXU38031.1"/>
    <property type="molecule type" value="Genomic_DNA"/>
</dbReference>
<dbReference type="PANTHER" id="PTHR32322:SF2">
    <property type="entry name" value="EAMA DOMAIN-CONTAINING PROTEIN"/>
    <property type="match status" value="1"/>
</dbReference>
<accession>A0A139SUB4</accession>
<dbReference type="PROSITE" id="PS51257">
    <property type="entry name" value="PROKAR_LIPOPROTEIN"/>
    <property type="match status" value="1"/>
</dbReference>
<organism evidence="8 9">
    <name type="scientific">Ventosimonas gracilis</name>
    <dbReference type="NCBI Taxonomy" id="1680762"/>
    <lineage>
        <taxon>Bacteria</taxon>
        <taxon>Pseudomonadati</taxon>
        <taxon>Pseudomonadota</taxon>
        <taxon>Gammaproteobacteria</taxon>
        <taxon>Pseudomonadales</taxon>
        <taxon>Ventosimonadaceae</taxon>
        <taxon>Ventosimonas</taxon>
    </lineage>
</organism>
<comment type="subcellular location">
    <subcellularLocation>
        <location evidence="1">Membrane</location>
        <topology evidence="1">Multi-pass membrane protein</topology>
    </subcellularLocation>
</comment>
<feature type="transmembrane region" description="Helical" evidence="6">
    <location>
        <begin position="259"/>
        <end position="277"/>
    </location>
</feature>
<evidence type="ECO:0000256" key="4">
    <source>
        <dbReference type="ARBA" id="ARBA00022989"/>
    </source>
</evidence>